<evidence type="ECO:0000313" key="4">
    <source>
        <dbReference type="EMBL" id="MBT1710930.1"/>
    </source>
</evidence>
<protein>
    <submittedName>
        <fullName evidence="4">Methylmalonyl-CoA epimerase</fullName>
        <ecNumber evidence="4">5.1.99.1</ecNumber>
    </submittedName>
</protein>
<proteinExistence type="inferred from homology"/>
<dbReference type="EMBL" id="JAHESE010000027">
    <property type="protein sequence ID" value="MBT1710930.1"/>
    <property type="molecule type" value="Genomic_DNA"/>
</dbReference>
<reference evidence="4 5" key="1">
    <citation type="submission" date="2021-05" db="EMBL/GenBank/DDBJ databases">
        <title>A Polyphasic approach of four new species of the genus Ohtaekwangia: Ohtaekwangia histidinii sp. nov., Ohtaekwangia cretensis sp. nov., Ohtaekwangia indiensis sp. nov., Ohtaekwangia reichenbachii sp. nov. from diverse environment.</title>
        <authorList>
            <person name="Octaviana S."/>
        </authorList>
    </citation>
    <scope>NUCLEOTIDE SEQUENCE [LARGE SCALE GENOMIC DNA]</scope>
    <source>
        <strain evidence="4 5">PWU5</strain>
    </source>
</reference>
<evidence type="ECO:0000313" key="5">
    <source>
        <dbReference type="Proteomes" id="UP001319080"/>
    </source>
</evidence>
<dbReference type="Gene3D" id="3.10.180.10">
    <property type="entry name" value="2,3-Dihydroxybiphenyl 1,2-Dioxygenase, domain 1"/>
    <property type="match status" value="1"/>
</dbReference>
<dbReference type="SUPFAM" id="SSF54593">
    <property type="entry name" value="Glyoxalase/Bleomycin resistance protein/Dihydroxybiphenyl dioxygenase"/>
    <property type="match status" value="1"/>
</dbReference>
<dbReference type="PANTHER" id="PTHR43048:SF3">
    <property type="entry name" value="METHYLMALONYL-COA EPIMERASE, MITOCHONDRIAL"/>
    <property type="match status" value="1"/>
</dbReference>
<dbReference type="GO" id="GO:0004493">
    <property type="term" value="F:methylmalonyl-CoA epimerase activity"/>
    <property type="evidence" value="ECO:0007669"/>
    <property type="project" value="UniProtKB-EC"/>
</dbReference>
<dbReference type="InterPro" id="IPR037523">
    <property type="entry name" value="VOC_core"/>
</dbReference>
<comment type="caution">
    <text evidence="4">The sequence shown here is derived from an EMBL/GenBank/DDBJ whole genome shotgun (WGS) entry which is preliminary data.</text>
</comment>
<dbReference type="AlphaFoldDB" id="A0AAP2E0I7"/>
<dbReference type="InterPro" id="IPR017515">
    <property type="entry name" value="MeMalonyl-CoA_epimerase"/>
</dbReference>
<dbReference type="PANTHER" id="PTHR43048">
    <property type="entry name" value="METHYLMALONYL-COA EPIMERASE"/>
    <property type="match status" value="1"/>
</dbReference>
<organism evidence="4 5">
    <name type="scientific">Dawidia cretensis</name>
    <dbReference type="NCBI Taxonomy" id="2782350"/>
    <lineage>
        <taxon>Bacteria</taxon>
        <taxon>Pseudomonadati</taxon>
        <taxon>Bacteroidota</taxon>
        <taxon>Cytophagia</taxon>
        <taxon>Cytophagales</taxon>
        <taxon>Chryseotaleaceae</taxon>
        <taxon>Dawidia</taxon>
    </lineage>
</organism>
<keyword evidence="2" id="KW-0479">Metal-binding</keyword>
<feature type="domain" description="VOC" evidence="3">
    <location>
        <begin position="3"/>
        <end position="131"/>
    </location>
</feature>
<evidence type="ECO:0000256" key="2">
    <source>
        <dbReference type="ARBA" id="ARBA00022723"/>
    </source>
</evidence>
<keyword evidence="4" id="KW-0413">Isomerase</keyword>
<accession>A0AAP2E0I7</accession>
<dbReference type="GO" id="GO:0046491">
    <property type="term" value="P:L-methylmalonyl-CoA metabolic process"/>
    <property type="evidence" value="ECO:0007669"/>
    <property type="project" value="TreeGrafter"/>
</dbReference>
<dbReference type="EC" id="5.1.99.1" evidence="4"/>
<dbReference type="CDD" id="cd07249">
    <property type="entry name" value="MMCE"/>
    <property type="match status" value="1"/>
</dbReference>
<dbReference type="Pfam" id="PF13669">
    <property type="entry name" value="Glyoxalase_4"/>
    <property type="match status" value="1"/>
</dbReference>
<comment type="similarity">
    <text evidence="1">Belongs to the methylmalonyl-CoA epimerase family.</text>
</comment>
<evidence type="ECO:0000256" key="1">
    <source>
        <dbReference type="ARBA" id="ARBA00009308"/>
    </source>
</evidence>
<keyword evidence="5" id="KW-1185">Reference proteome</keyword>
<dbReference type="RefSeq" id="WP_254086504.1">
    <property type="nucleotide sequence ID" value="NZ_JAHESE010000027.1"/>
</dbReference>
<dbReference type="InterPro" id="IPR051785">
    <property type="entry name" value="MMCE/EMCE_epimerase"/>
</dbReference>
<evidence type="ECO:0000259" key="3">
    <source>
        <dbReference type="PROSITE" id="PS51819"/>
    </source>
</evidence>
<sequence length="138" mass="15341">MEKLEHIGIAVKDMQLANTLFAALLGKPHYKVEEVASEGVRTAFFDVSGVKIELLEATRPDSPIARFIEKRGEGIHHLAFEVADLEKSIKVYQAKGFEPINPQPKNGADNKRICFLHPKTTQGVLVELCQEIRDASSD</sequence>
<dbReference type="InterPro" id="IPR029068">
    <property type="entry name" value="Glyas_Bleomycin-R_OHBP_Dase"/>
</dbReference>
<dbReference type="PROSITE" id="PS51819">
    <property type="entry name" value="VOC"/>
    <property type="match status" value="1"/>
</dbReference>
<dbReference type="Proteomes" id="UP001319080">
    <property type="component" value="Unassembled WGS sequence"/>
</dbReference>
<dbReference type="GO" id="GO:0046872">
    <property type="term" value="F:metal ion binding"/>
    <property type="evidence" value="ECO:0007669"/>
    <property type="project" value="UniProtKB-KW"/>
</dbReference>
<name>A0AAP2E0I7_9BACT</name>
<gene>
    <name evidence="4" type="primary">mce</name>
    <name evidence="4" type="ORF">KK062_21990</name>
</gene>
<dbReference type="NCBIfam" id="TIGR03081">
    <property type="entry name" value="metmalonyl_epim"/>
    <property type="match status" value="1"/>
</dbReference>